<dbReference type="KEGG" id="glj:GKIL_3971"/>
<organism evidence="1 2">
    <name type="scientific">Gloeobacter kilaueensis (strain ATCC BAA-2537 / CCAP 1431/1 / ULC 316 / JS1)</name>
    <dbReference type="NCBI Taxonomy" id="1183438"/>
    <lineage>
        <taxon>Bacteria</taxon>
        <taxon>Bacillati</taxon>
        <taxon>Cyanobacteriota</taxon>
        <taxon>Cyanophyceae</taxon>
        <taxon>Gloeobacterales</taxon>
        <taxon>Gloeobacteraceae</taxon>
        <taxon>Gloeobacter</taxon>
    </lineage>
</organism>
<sequence length="79" mass="9153">MNPRLAQAGPCTIFYRYLGRGRVYRSPCYIWEIWCLGPDGRLATTSSCFPVRYGFRRSEREALRDGNQFARTRIETNGA</sequence>
<evidence type="ECO:0000313" key="1">
    <source>
        <dbReference type="EMBL" id="AGY60217.1"/>
    </source>
</evidence>
<dbReference type="STRING" id="1183438.GKIL_3971"/>
<dbReference type="HOGENOM" id="CLU_2601107_0_0_3"/>
<dbReference type="RefSeq" id="WP_023175552.1">
    <property type="nucleotide sequence ID" value="NC_022600.1"/>
</dbReference>
<accession>U5QMI6</accession>
<dbReference type="Proteomes" id="UP000017396">
    <property type="component" value="Chromosome"/>
</dbReference>
<evidence type="ECO:0000313" key="2">
    <source>
        <dbReference type="Proteomes" id="UP000017396"/>
    </source>
</evidence>
<gene>
    <name evidence="1" type="ORF">GKIL_3971</name>
</gene>
<protein>
    <submittedName>
        <fullName evidence="1">Uncharacterized protein</fullName>
    </submittedName>
</protein>
<dbReference type="EMBL" id="CP003587">
    <property type="protein sequence ID" value="AGY60217.1"/>
    <property type="molecule type" value="Genomic_DNA"/>
</dbReference>
<reference evidence="1 2" key="1">
    <citation type="journal article" date="2013" name="PLoS ONE">
        <title>Cultivation and Complete Genome Sequencing of Gloeobacter kilaueensis sp. nov., from a Lava Cave in Kilauea Caldera, Hawai'i.</title>
        <authorList>
            <person name="Saw J.H."/>
            <person name="Schatz M."/>
            <person name="Brown M.V."/>
            <person name="Kunkel D.D."/>
            <person name="Foster J.S."/>
            <person name="Shick H."/>
            <person name="Christensen S."/>
            <person name="Hou S."/>
            <person name="Wan X."/>
            <person name="Donachie S.P."/>
        </authorList>
    </citation>
    <scope>NUCLEOTIDE SEQUENCE [LARGE SCALE GENOMIC DNA]</scope>
    <source>
        <strain evidence="2">JS</strain>
    </source>
</reference>
<keyword evidence="2" id="KW-1185">Reference proteome</keyword>
<proteinExistence type="predicted"/>
<dbReference type="AlphaFoldDB" id="U5QMI6"/>
<name>U5QMI6_GLOK1</name>
<dbReference type="OrthoDB" id="9872931at2"/>